<evidence type="ECO:0008006" key="4">
    <source>
        <dbReference type="Google" id="ProtNLM"/>
    </source>
</evidence>
<feature type="compositionally biased region" description="Basic residues" evidence="1">
    <location>
        <begin position="19"/>
        <end position="28"/>
    </location>
</feature>
<feature type="non-terminal residue" evidence="2">
    <location>
        <position position="103"/>
    </location>
</feature>
<organism evidence="2 3">
    <name type="scientific">Mesorhabditis spiculigera</name>
    <dbReference type="NCBI Taxonomy" id="96644"/>
    <lineage>
        <taxon>Eukaryota</taxon>
        <taxon>Metazoa</taxon>
        <taxon>Ecdysozoa</taxon>
        <taxon>Nematoda</taxon>
        <taxon>Chromadorea</taxon>
        <taxon>Rhabditida</taxon>
        <taxon>Rhabditina</taxon>
        <taxon>Rhabditomorpha</taxon>
        <taxon>Rhabditoidea</taxon>
        <taxon>Rhabditidae</taxon>
        <taxon>Mesorhabditinae</taxon>
        <taxon>Mesorhabditis</taxon>
    </lineage>
</organism>
<keyword evidence="3" id="KW-1185">Reference proteome</keyword>
<evidence type="ECO:0000313" key="3">
    <source>
        <dbReference type="Proteomes" id="UP001177023"/>
    </source>
</evidence>
<sequence length="103" mass="11757">MSGRKVSFAALPFSGWRRKSSARRRESRRWREPASKALRASQVEMKSSSLPEDEMNTRAMQLLGDALDKDIGIENEIATWMKTQFEAKYVSKISVLLFRCDAG</sequence>
<evidence type="ECO:0000313" key="2">
    <source>
        <dbReference type="EMBL" id="CAJ0571520.1"/>
    </source>
</evidence>
<evidence type="ECO:0000256" key="1">
    <source>
        <dbReference type="SAM" id="MobiDB-lite"/>
    </source>
</evidence>
<dbReference type="EMBL" id="CATQJA010002568">
    <property type="protein sequence ID" value="CAJ0571520.1"/>
    <property type="molecule type" value="Genomic_DNA"/>
</dbReference>
<comment type="caution">
    <text evidence="2">The sequence shown here is derived from an EMBL/GenBank/DDBJ whole genome shotgun (WGS) entry which is preliminary data.</text>
</comment>
<dbReference type="Proteomes" id="UP001177023">
    <property type="component" value="Unassembled WGS sequence"/>
</dbReference>
<dbReference type="AlphaFoldDB" id="A0AA36CMV5"/>
<name>A0AA36CMV5_9BILA</name>
<accession>A0AA36CMV5</accession>
<protein>
    <recommendedName>
        <fullName evidence="4">Dynein light chain</fullName>
    </recommendedName>
</protein>
<feature type="region of interest" description="Disordered" evidence="1">
    <location>
        <begin position="19"/>
        <end position="51"/>
    </location>
</feature>
<proteinExistence type="predicted"/>
<gene>
    <name evidence="2" type="ORF">MSPICULIGERA_LOCUS9924</name>
</gene>
<reference evidence="2" key="1">
    <citation type="submission" date="2023-06" db="EMBL/GenBank/DDBJ databases">
        <authorList>
            <person name="Delattre M."/>
        </authorList>
    </citation>
    <scope>NUCLEOTIDE SEQUENCE</scope>
    <source>
        <strain evidence="2">AF72</strain>
    </source>
</reference>